<dbReference type="KEGG" id="bon:A361_23200"/>
<dbReference type="Proteomes" id="UP000077856">
    <property type="component" value="Chromosome"/>
</dbReference>
<reference evidence="1 2" key="1">
    <citation type="submission" date="2016-04" db="EMBL/GenBank/DDBJ databases">
        <title>Complete genome sequence of Bacillus oceanisediminis strain 2691.</title>
        <authorList>
            <person name="Jeong H."/>
            <person name="Kim H.J."/>
            <person name="Lee D.-W."/>
        </authorList>
    </citation>
    <scope>NUCLEOTIDE SEQUENCE [LARGE SCALE GENOMIC DNA]</scope>
    <source>
        <strain evidence="1 2">2691</strain>
    </source>
</reference>
<dbReference type="EMBL" id="CP015506">
    <property type="protein sequence ID" value="AND41925.1"/>
    <property type="molecule type" value="Genomic_DNA"/>
</dbReference>
<proteinExistence type="predicted"/>
<dbReference type="RefSeq" id="WP_019383214.1">
    <property type="nucleotide sequence ID" value="NZ_CP015506.1"/>
</dbReference>
<accession>A0A169FYA9</accession>
<dbReference type="STRING" id="1196031.A361_23200"/>
<organism evidence="1 2">
    <name type="scientific">Cytobacillus oceanisediminis 2691</name>
    <dbReference type="NCBI Taxonomy" id="1196031"/>
    <lineage>
        <taxon>Bacteria</taxon>
        <taxon>Bacillati</taxon>
        <taxon>Bacillota</taxon>
        <taxon>Bacilli</taxon>
        <taxon>Bacillales</taxon>
        <taxon>Bacillaceae</taxon>
        <taxon>Cytobacillus</taxon>
    </lineage>
</organism>
<dbReference type="AlphaFoldDB" id="A0A169FYA9"/>
<evidence type="ECO:0000313" key="2">
    <source>
        <dbReference type="Proteomes" id="UP000077856"/>
    </source>
</evidence>
<name>A0A169FYA9_9BACI</name>
<gene>
    <name evidence="1" type="ORF">A361_23200</name>
</gene>
<sequence>MEEIIDLSKNKLITHKLNKNRVNLSGQNSLEVLEMDPWKLIDHRRFDIVAKYIYAWFKEKDLKSTWGKEIYDNHLWVFNQYDEDDGSGKKGINAFIKSFDVTLESVKENGYNDSISLIPISKNNSPLDGAHRLTAALLYNQKVKVVRLEQGDVNYNYEFFKSRGLLPKWCDAIAYEYCKLKRNTFIVTVFPNSTYVKEEVKELLRKYGNVFYEKEVDLNKKGISNLLSQYWKEKELGVYPQEEYRESNLLHVFIFETNDDIGYRRLMEVIQSEVGMSLSNSQEETIRLAQVFLNRNTIHFLNNACPIRNQLFEDAFEQYKNILNGQKKSDNFCLVSDAVKTTYGVNDSIKLVYIYSETHNCDAIHNLLKRGFHKSLNSAYEESIDDIIYNPENHFYYQGMKVATLKIAKKIKKDSNNYVDWFAVLLESIGKSLYSFDKEMIKYNLIKKSKILRLKFGAFRMKSLQVIKRW</sequence>
<dbReference type="eggNOG" id="ENOG502ZYYF">
    <property type="taxonomic scope" value="Bacteria"/>
</dbReference>
<evidence type="ECO:0000313" key="1">
    <source>
        <dbReference type="EMBL" id="AND41925.1"/>
    </source>
</evidence>
<protein>
    <submittedName>
        <fullName evidence="1">Uncharacterized protein</fullName>
    </submittedName>
</protein>